<proteinExistence type="predicted"/>
<reference evidence="1 2" key="1">
    <citation type="submission" date="2021-08" db="EMBL/GenBank/DDBJ databases">
        <title>Draft genome sequence of Mycolicibacterium sp. NGTWS1702 strain.</title>
        <authorList>
            <person name="Matsumoto M."/>
            <person name="Tang B.C.C."/>
            <person name="Machida Y."/>
            <person name="Matoyama H."/>
            <person name="Kishihara T."/>
            <person name="Sato S."/>
            <person name="Kondo I."/>
            <person name="Sano M."/>
            <person name="Kato G."/>
        </authorList>
    </citation>
    <scope>NUCLEOTIDE SEQUENCE [LARGE SCALE GENOMIC DNA]</scope>
    <source>
        <strain evidence="1 2">NGTWSNA01</strain>
    </source>
</reference>
<evidence type="ECO:0000313" key="1">
    <source>
        <dbReference type="EMBL" id="GJF17124.1"/>
    </source>
</evidence>
<name>A0ABQ4VEE5_9MYCO</name>
<dbReference type="Proteomes" id="UP001060504">
    <property type="component" value="Unassembled WGS sequence"/>
</dbReference>
<protein>
    <submittedName>
        <fullName evidence="1">Uncharacterized protein</fullName>
    </submittedName>
</protein>
<sequence>MFLQCLQVKVSNCAWLAARSWRPPQLPHFTLVELIRRILRRPSISALGAATAIPATTNS</sequence>
<comment type="caution">
    <text evidence="1">The sequence shown here is derived from an EMBL/GenBank/DDBJ whole genome shotgun (WGS) entry which is preliminary data.</text>
</comment>
<dbReference type="EMBL" id="BPRH01002416">
    <property type="protein sequence ID" value="GJF17124.1"/>
    <property type="molecule type" value="Genomic_DNA"/>
</dbReference>
<gene>
    <name evidence="1" type="ORF">NGTWS1702_23070</name>
</gene>
<organism evidence="1 2">
    <name type="scientific">Mycolicibacterium cyprinidarum</name>
    <dbReference type="NCBI Taxonomy" id="2860311"/>
    <lineage>
        <taxon>Bacteria</taxon>
        <taxon>Bacillati</taxon>
        <taxon>Actinomycetota</taxon>
        <taxon>Actinomycetes</taxon>
        <taxon>Mycobacteriales</taxon>
        <taxon>Mycobacteriaceae</taxon>
        <taxon>Mycolicibacterium</taxon>
    </lineage>
</organism>
<accession>A0ABQ4VEE5</accession>
<keyword evidence="2" id="KW-1185">Reference proteome</keyword>
<evidence type="ECO:0000313" key="2">
    <source>
        <dbReference type="Proteomes" id="UP001060504"/>
    </source>
</evidence>